<comment type="similarity">
    <text evidence="2">Belongs to the bacterial solute-binding protein SsuA/TauA family.</text>
</comment>
<feature type="transmembrane region" description="Helical" evidence="5">
    <location>
        <begin position="38"/>
        <end position="59"/>
    </location>
</feature>
<name>A0A2W1JMC2_9CYAN</name>
<protein>
    <recommendedName>
        <fullName evidence="8">SsuA/THI5-like domain-containing protein</fullName>
    </recommendedName>
</protein>
<dbReference type="OrthoDB" id="524568at2"/>
<dbReference type="PANTHER" id="PTHR30024">
    <property type="entry name" value="ALIPHATIC SULFONATES-BINDING PROTEIN-RELATED"/>
    <property type="match status" value="1"/>
</dbReference>
<dbReference type="Gene3D" id="3.40.190.10">
    <property type="entry name" value="Periplasmic binding protein-like II"/>
    <property type="match status" value="1"/>
</dbReference>
<evidence type="ECO:0000256" key="4">
    <source>
        <dbReference type="SAM" id="MobiDB-lite"/>
    </source>
</evidence>
<keyword evidence="5" id="KW-1133">Transmembrane helix</keyword>
<keyword evidence="5" id="KW-0812">Transmembrane</keyword>
<accession>A0A2W1JMC2</accession>
<dbReference type="AlphaFoldDB" id="A0A2W1JMC2"/>
<gene>
    <name evidence="6" type="ORF">C1752_01039</name>
</gene>
<evidence type="ECO:0000256" key="5">
    <source>
        <dbReference type="SAM" id="Phobius"/>
    </source>
</evidence>
<evidence type="ECO:0000313" key="7">
    <source>
        <dbReference type="Proteomes" id="UP000248857"/>
    </source>
</evidence>
<dbReference type="SUPFAM" id="SSF53850">
    <property type="entry name" value="Periplasmic binding protein-like II"/>
    <property type="match status" value="1"/>
</dbReference>
<keyword evidence="3" id="KW-0732">Signal</keyword>
<evidence type="ECO:0000256" key="1">
    <source>
        <dbReference type="ARBA" id="ARBA00004418"/>
    </source>
</evidence>
<keyword evidence="5" id="KW-0472">Membrane</keyword>
<evidence type="ECO:0000313" key="6">
    <source>
        <dbReference type="EMBL" id="PZD74510.1"/>
    </source>
</evidence>
<dbReference type="GO" id="GO:0042597">
    <property type="term" value="C:periplasmic space"/>
    <property type="evidence" value="ECO:0007669"/>
    <property type="project" value="UniProtKB-SubCell"/>
</dbReference>
<keyword evidence="7" id="KW-1185">Reference proteome</keyword>
<reference evidence="6 7" key="1">
    <citation type="journal article" date="2018" name="Sci. Rep.">
        <title>A novel species of the marine cyanobacterium Acaryochloris with a unique pigment content and lifestyle.</title>
        <authorList>
            <person name="Partensky F."/>
            <person name="Six C."/>
            <person name="Ratin M."/>
            <person name="Garczarek L."/>
            <person name="Vaulot D."/>
            <person name="Probert I."/>
            <person name="Calteau A."/>
            <person name="Gourvil P."/>
            <person name="Marie D."/>
            <person name="Grebert T."/>
            <person name="Bouchier C."/>
            <person name="Le Panse S."/>
            <person name="Gachenot M."/>
            <person name="Rodriguez F."/>
            <person name="Garrido J.L."/>
        </authorList>
    </citation>
    <scope>NUCLEOTIDE SEQUENCE [LARGE SCALE GENOMIC DNA]</scope>
    <source>
        <strain evidence="6 7">RCC1774</strain>
    </source>
</reference>
<sequence>MATEVDLEGQSGNNKPSHERKSTLQTESQSKKLNKRKAVGFPLLILGALTVAIALIALWRRPNTSPVTSAPVKSPDSAVNPIPPLTGPANIEVLGDTFLGYSTLWDQDFQQSLKEADITIEYADELDQEVRSQKLSSGEADFMVTTINQMFETPSEGKIVAMWDWTHGADRLVLNNKLLPQVTSVRDLNVAANQAAESGELLSIVFAGSTPSEYLSLLLADTSPNFSLEKFNIVRVDDSSTAWQRFQNPQPGETIAAGIFWEPYVTQSTRSGYIASLSSADVQRSIVDVVVASPQVLQENPSKVQAFVKAYYEHMARSTVDKTPLRQQFEELGELTPPEALNFLQGVYFFDANCANYWINGADQLLEQRLSYTARVLYGSGRIPKPTGDLAQFYDGRFVANTASSSAADSCPDVTITAAMSESSVASQIDTKGTTATIAVSLKETSAQLDADAAFALDRVLSTAIEGDTLRINATFKKENALPFVQSRVSAVEDYVTTKLPTARVHTTLIPGQSGRPSIQVSIDNS</sequence>
<organism evidence="6 7">
    <name type="scientific">Acaryochloris thomasi RCC1774</name>
    <dbReference type="NCBI Taxonomy" id="1764569"/>
    <lineage>
        <taxon>Bacteria</taxon>
        <taxon>Bacillati</taxon>
        <taxon>Cyanobacteriota</taxon>
        <taxon>Cyanophyceae</taxon>
        <taxon>Acaryochloridales</taxon>
        <taxon>Acaryochloridaceae</taxon>
        <taxon>Acaryochloris</taxon>
        <taxon>Acaryochloris thomasi</taxon>
    </lineage>
</organism>
<proteinExistence type="inferred from homology"/>
<evidence type="ECO:0000256" key="3">
    <source>
        <dbReference type="ARBA" id="ARBA00022729"/>
    </source>
</evidence>
<comment type="subcellular location">
    <subcellularLocation>
        <location evidence="1">Periplasm</location>
    </subcellularLocation>
</comment>
<dbReference type="RefSeq" id="WP_110984982.1">
    <property type="nucleotide sequence ID" value="NZ_CAWNWM010000002.1"/>
</dbReference>
<evidence type="ECO:0008006" key="8">
    <source>
        <dbReference type="Google" id="ProtNLM"/>
    </source>
</evidence>
<dbReference type="EMBL" id="PQWO01000002">
    <property type="protein sequence ID" value="PZD74510.1"/>
    <property type="molecule type" value="Genomic_DNA"/>
</dbReference>
<feature type="region of interest" description="Disordered" evidence="4">
    <location>
        <begin position="1"/>
        <end position="31"/>
    </location>
</feature>
<comment type="caution">
    <text evidence="6">The sequence shown here is derived from an EMBL/GenBank/DDBJ whole genome shotgun (WGS) entry which is preliminary data.</text>
</comment>
<evidence type="ECO:0000256" key="2">
    <source>
        <dbReference type="ARBA" id="ARBA00010742"/>
    </source>
</evidence>
<dbReference type="Proteomes" id="UP000248857">
    <property type="component" value="Unassembled WGS sequence"/>
</dbReference>
<dbReference type="PANTHER" id="PTHR30024:SF47">
    <property type="entry name" value="TAURINE-BINDING PERIPLASMIC PROTEIN"/>
    <property type="match status" value="1"/>
</dbReference>